<evidence type="ECO:0000256" key="1">
    <source>
        <dbReference type="SAM" id="MobiDB-lite"/>
    </source>
</evidence>
<sequence length="104" mass="11845">FCVPFPFVKLNPLAVSLTSRYRYLFPVIAKILSGILFDPTTSVVYLHLVNVHPTSFHNESEGNDASECEVENELDYNSEHDMDSEQDYDSDGVDENVTNQMVFH</sequence>
<feature type="non-terminal residue" evidence="2">
    <location>
        <position position="1"/>
    </location>
</feature>
<evidence type="ECO:0000313" key="2">
    <source>
        <dbReference type="EMBL" id="KAJ4444001.1"/>
    </source>
</evidence>
<reference evidence="2 3" key="1">
    <citation type="journal article" date="2022" name="Allergy">
        <title>Genome assembly and annotation of Periplaneta americana reveal a comprehensive cockroach allergen profile.</title>
        <authorList>
            <person name="Wang L."/>
            <person name="Xiong Q."/>
            <person name="Saelim N."/>
            <person name="Wang L."/>
            <person name="Nong W."/>
            <person name="Wan A.T."/>
            <person name="Shi M."/>
            <person name="Liu X."/>
            <person name="Cao Q."/>
            <person name="Hui J.H.L."/>
            <person name="Sookrung N."/>
            <person name="Leung T.F."/>
            <person name="Tungtrongchitr A."/>
            <person name="Tsui S.K.W."/>
        </authorList>
    </citation>
    <scope>NUCLEOTIDE SEQUENCE [LARGE SCALE GENOMIC DNA]</scope>
    <source>
        <strain evidence="2">PWHHKU_190912</strain>
    </source>
</reference>
<feature type="compositionally biased region" description="Acidic residues" evidence="1">
    <location>
        <begin position="61"/>
        <end position="76"/>
    </location>
</feature>
<dbReference type="EMBL" id="JAJSOF020000011">
    <property type="protein sequence ID" value="KAJ4444001.1"/>
    <property type="molecule type" value="Genomic_DNA"/>
</dbReference>
<name>A0ABQ8TDH7_PERAM</name>
<protein>
    <submittedName>
        <fullName evidence="2">Uncharacterized protein</fullName>
    </submittedName>
</protein>
<proteinExistence type="predicted"/>
<keyword evidence="3" id="KW-1185">Reference proteome</keyword>
<evidence type="ECO:0000313" key="3">
    <source>
        <dbReference type="Proteomes" id="UP001148838"/>
    </source>
</evidence>
<comment type="caution">
    <text evidence="2">The sequence shown here is derived from an EMBL/GenBank/DDBJ whole genome shotgun (WGS) entry which is preliminary data.</text>
</comment>
<gene>
    <name evidence="2" type="ORF">ANN_05790</name>
</gene>
<dbReference type="Proteomes" id="UP001148838">
    <property type="component" value="Unassembled WGS sequence"/>
</dbReference>
<accession>A0ABQ8TDH7</accession>
<feature type="region of interest" description="Disordered" evidence="1">
    <location>
        <begin position="56"/>
        <end position="104"/>
    </location>
</feature>
<feature type="compositionally biased region" description="Acidic residues" evidence="1">
    <location>
        <begin position="84"/>
        <end position="94"/>
    </location>
</feature>
<organism evidence="2 3">
    <name type="scientific">Periplaneta americana</name>
    <name type="common">American cockroach</name>
    <name type="synonym">Blatta americana</name>
    <dbReference type="NCBI Taxonomy" id="6978"/>
    <lineage>
        <taxon>Eukaryota</taxon>
        <taxon>Metazoa</taxon>
        <taxon>Ecdysozoa</taxon>
        <taxon>Arthropoda</taxon>
        <taxon>Hexapoda</taxon>
        <taxon>Insecta</taxon>
        <taxon>Pterygota</taxon>
        <taxon>Neoptera</taxon>
        <taxon>Polyneoptera</taxon>
        <taxon>Dictyoptera</taxon>
        <taxon>Blattodea</taxon>
        <taxon>Blattoidea</taxon>
        <taxon>Blattidae</taxon>
        <taxon>Blattinae</taxon>
        <taxon>Periplaneta</taxon>
    </lineage>
</organism>